<dbReference type="EnsemblPlants" id="OB05G35680.1">
    <property type="protein sequence ID" value="OB05G35680.1"/>
    <property type="gene ID" value="OB05G35680"/>
</dbReference>
<name>J3MAE4_ORYBR</name>
<organism evidence="1">
    <name type="scientific">Oryza brachyantha</name>
    <name type="common">malo sina</name>
    <dbReference type="NCBI Taxonomy" id="4533"/>
    <lineage>
        <taxon>Eukaryota</taxon>
        <taxon>Viridiplantae</taxon>
        <taxon>Streptophyta</taxon>
        <taxon>Embryophyta</taxon>
        <taxon>Tracheophyta</taxon>
        <taxon>Spermatophyta</taxon>
        <taxon>Magnoliopsida</taxon>
        <taxon>Liliopsida</taxon>
        <taxon>Poales</taxon>
        <taxon>Poaceae</taxon>
        <taxon>BOP clade</taxon>
        <taxon>Oryzoideae</taxon>
        <taxon>Oryzeae</taxon>
        <taxon>Oryzinae</taxon>
        <taxon>Oryza</taxon>
    </lineage>
</organism>
<evidence type="ECO:0000313" key="1">
    <source>
        <dbReference type="EnsemblPlants" id="OB05G35680.1"/>
    </source>
</evidence>
<dbReference type="AlphaFoldDB" id="J3MAE4"/>
<keyword evidence="2" id="KW-1185">Reference proteome</keyword>
<dbReference type="Proteomes" id="UP000006038">
    <property type="component" value="Chromosome 5"/>
</dbReference>
<proteinExistence type="predicted"/>
<reference evidence="1" key="2">
    <citation type="submission" date="2013-04" db="UniProtKB">
        <authorList>
            <consortium name="EnsemblPlants"/>
        </authorList>
    </citation>
    <scope>IDENTIFICATION</scope>
</reference>
<dbReference type="Gramene" id="OB05G35680.1">
    <property type="protein sequence ID" value="OB05G35680.1"/>
    <property type="gene ID" value="OB05G35680"/>
</dbReference>
<accession>J3MAE4</accession>
<sequence>MYSTMIMSKPILGSLLLCVPVTSMSCTFFFLVYTPDPCIFVLRGIKPKQKQQMTEKGEREGGGKQQNYQRYFIIFEEVPESTSY</sequence>
<reference evidence="1" key="1">
    <citation type="journal article" date="2013" name="Nat. Commun.">
        <title>Whole-genome sequencing of Oryza brachyantha reveals mechanisms underlying Oryza genome evolution.</title>
        <authorList>
            <person name="Chen J."/>
            <person name="Huang Q."/>
            <person name="Gao D."/>
            <person name="Wang J."/>
            <person name="Lang Y."/>
            <person name="Liu T."/>
            <person name="Li B."/>
            <person name="Bai Z."/>
            <person name="Luis Goicoechea J."/>
            <person name="Liang C."/>
            <person name="Chen C."/>
            <person name="Zhang W."/>
            <person name="Sun S."/>
            <person name="Liao Y."/>
            <person name="Zhang X."/>
            <person name="Yang L."/>
            <person name="Song C."/>
            <person name="Wang M."/>
            <person name="Shi J."/>
            <person name="Liu G."/>
            <person name="Liu J."/>
            <person name="Zhou H."/>
            <person name="Zhou W."/>
            <person name="Yu Q."/>
            <person name="An N."/>
            <person name="Chen Y."/>
            <person name="Cai Q."/>
            <person name="Wang B."/>
            <person name="Liu B."/>
            <person name="Min J."/>
            <person name="Huang Y."/>
            <person name="Wu H."/>
            <person name="Li Z."/>
            <person name="Zhang Y."/>
            <person name="Yin Y."/>
            <person name="Song W."/>
            <person name="Jiang J."/>
            <person name="Jackson S.A."/>
            <person name="Wing R.A."/>
            <person name="Wang J."/>
            <person name="Chen M."/>
        </authorList>
    </citation>
    <scope>NUCLEOTIDE SEQUENCE [LARGE SCALE GENOMIC DNA]</scope>
    <source>
        <strain evidence="1">cv. IRGC 101232</strain>
    </source>
</reference>
<protein>
    <submittedName>
        <fullName evidence="1">Uncharacterized protein</fullName>
    </submittedName>
</protein>
<dbReference type="HOGENOM" id="CLU_2531100_0_0_1"/>
<evidence type="ECO:0000313" key="2">
    <source>
        <dbReference type="Proteomes" id="UP000006038"/>
    </source>
</evidence>